<dbReference type="Proteomes" id="UP001189429">
    <property type="component" value="Unassembled WGS sequence"/>
</dbReference>
<accession>A0ABN9Q0C1</accession>
<feature type="region of interest" description="Disordered" evidence="1">
    <location>
        <begin position="77"/>
        <end position="137"/>
    </location>
</feature>
<proteinExistence type="predicted"/>
<reference evidence="2" key="1">
    <citation type="submission" date="2023-10" db="EMBL/GenBank/DDBJ databases">
        <authorList>
            <person name="Chen Y."/>
            <person name="Shah S."/>
            <person name="Dougan E. K."/>
            <person name="Thang M."/>
            <person name="Chan C."/>
        </authorList>
    </citation>
    <scope>NUCLEOTIDE SEQUENCE [LARGE SCALE GENOMIC DNA]</scope>
</reference>
<protein>
    <submittedName>
        <fullName evidence="2">Uncharacterized protein</fullName>
    </submittedName>
</protein>
<evidence type="ECO:0000256" key="1">
    <source>
        <dbReference type="SAM" id="MobiDB-lite"/>
    </source>
</evidence>
<feature type="region of interest" description="Disordered" evidence="1">
    <location>
        <begin position="152"/>
        <end position="171"/>
    </location>
</feature>
<evidence type="ECO:0000313" key="2">
    <source>
        <dbReference type="EMBL" id="CAK0797588.1"/>
    </source>
</evidence>
<gene>
    <name evidence="2" type="ORF">PCOR1329_LOCUS6625</name>
</gene>
<organism evidence="2 3">
    <name type="scientific">Prorocentrum cordatum</name>
    <dbReference type="NCBI Taxonomy" id="2364126"/>
    <lineage>
        <taxon>Eukaryota</taxon>
        <taxon>Sar</taxon>
        <taxon>Alveolata</taxon>
        <taxon>Dinophyceae</taxon>
        <taxon>Prorocentrales</taxon>
        <taxon>Prorocentraceae</taxon>
        <taxon>Prorocentrum</taxon>
    </lineage>
</organism>
<dbReference type="EMBL" id="CAUYUJ010001780">
    <property type="protein sequence ID" value="CAK0797588.1"/>
    <property type="molecule type" value="Genomic_DNA"/>
</dbReference>
<comment type="caution">
    <text evidence="2">The sequence shown here is derived from an EMBL/GenBank/DDBJ whole genome shotgun (WGS) entry which is preliminary data.</text>
</comment>
<name>A0ABN9Q0C1_9DINO</name>
<sequence>MSRTSHHAMLDGALSKGWKSFWRQAMRSAERLPIRLAMRNMMRAVWVGLRYRLSPIAPAPTLWKRLDAAQRRMAGTLHGPARVPPGEQPSPAGAAAAHHKGVSKLISEHGGPGDSGGRPWRGHGAPTPKGTGTRMPPGRWQLQTIWLLDGSAPAQKISSRTRGLGASAKDG</sequence>
<evidence type="ECO:0000313" key="3">
    <source>
        <dbReference type="Proteomes" id="UP001189429"/>
    </source>
</evidence>
<keyword evidence="3" id="KW-1185">Reference proteome</keyword>